<evidence type="ECO:0000313" key="2">
    <source>
        <dbReference type="EMBL" id="NME68260.1"/>
    </source>
</evidence>
<sequence length="202" mass="22863">MNKSTMLLIALILNILSFTASANTLSYSISVKKSTVIVNFSAVTQGEKVVKVEVLDDEGNEYKEVNFVVTTDKVEKIDLSSLEKGFYTFRMSFEDKVINREFKLSKSKRISMRDYTMRSSNRGIIVSFQGNIIKVETTNLLTENVSVVFRSDDGLDDLLYKASFIPGENSITNIDLRNLEVSQFILDVEANNVTYSEKITMF</sequence>
<dbReference type="RefSeq" id="WP_169656569.1">
    <property type="nucleotide sequence ID" value="NZ_JABANE010000021.1"/>
</dbReference>
<feature type="signal peptide" evidence="1">
    <location>
        <begin position="1"/>
        <end position="22"/>
    </location>
</feature>
<keyword evidence="3" id="KW-1185">Reference proteome</keyword>
<name>A0A7X9P2K1_9BACT</name>
<dbReference type="EMBL" id="JABANE010000021">
    <property type="protein sequence ID" value="NME68260.1"/>
    <property type="molecule type" value="Genomic_DNA"/>
</dbReference>
<feature type="chain" id="PRO_5031006118" description="T9SS type A sorting domain-containing protein" evidence="1">
    <location>
        <begin position="23"/>
        <end position="202"/>
    </location>
</feature>
<evidence type="ECO:0000256" key="1">
    <source>
        <dbReference type="SAM" id="SignalP"/>
    </source>
</evidence>
<accession>A0A7X9P2K1</accession>
<comment type="caution">
    <text evidence="2">The sequence shown here is derived from an EMBL/GenBank/DDBJ whole genome shotgun (WGS) entry which is preliminary data.</text>
</comment>
<gene>
    <name evidence="2" type="ORF">HHU12_09840</name>
</gene>
<dbReference type="AlphaFoldDB" id="A0A7X9P2K1"/>
<evidence type="ECO:0008006" key="4">
    <source>
        <dbReference type="Google" id="ProtNLM"/>
    </source>
</evidence>
<organism evidence="2 3">
    <name type="scientific">Flammeovirga aprica JL-4</name>
    <dbReference type="NCBI Taxonomy" id="694437"/>
    <lineage>
        <taxon>Bacteria</taxon>
        <taxon>Pseudomonadati</taxon>
        <taxon>Bacteroidota</taxon>
        <taxon>Cytophagia</taxon>
        <taxon>Cytophagales</taxon>
        <taxon>Flammeovirgaceae</taxon>
        <taxon>Flammeovirga</taxon>
    </lineage>
</organism>
<evidence type="ECO:0000313" key="3">
    <source>
        <dbReference type="Proteomes" id="UP000576082"/>
    </source>
</evidence>
<dbReference type="Proteomes" id="UP000576082">
    <property type="component" value="Unassembled WGS sequence"/>
</dbReference>
<proteinExistence type="predicted"/>
<keyword evidence="1" id="KW-0732">Signal</keyword>
<reference evidence="2 3" key="1">
    <citation type="submission" date="2020-04" db="EMBL/GenBank/DDBJ databases">
        <title>Flammeovirga sp. SR4, a novel species isolated from seawater.</title>
        <authorList>
            <person name="Wang X."/>
        </authorList>
    </citation>
    <scope>NUCLEOTIDE SEQUENCE [LARGE SCALE GENOMIC DNA]</scope>
    <source>
        <strain evidence="2 3">ATCC 23126</strain>
    </source>
</reference>
<protein>
    <recommendedName>
        <fullName evidence="4">T9SS type A sorting domain-containing protein</fullName>
    </recommendedName>
</protein>